<accession>A0A6S8D8R2</accession>
<dbReference type="InterPro" id="IPR042277">
    <property type="entry name" value="IST1-like"/>
</dbReference>
<organism evidence="4">
    <name type="scientific">Aureoumbra lagunensis</name>
    <dbReference type="NCBI Taxonomy" id="44058"/>
    <lineage>
        <taxon>Eukaryota</taxon>
        <taxon>Sar</taxon>
        <taxon>Stramenopiles</taxon>
        <taxon>Ochrophyta</taxon>
        <taxon>Pelagophyceae</taxon>
        <taxon>Pelagomonadales</taxon>
        <taxon>Aureoumbra</taxon>
    </lineage>
</organism>
<dbReference type="InterPro" id="IPR005061">
    <property type="entry name" value="Ist1"/>
</dbReference>
<evidence type="ECO:0000313" key="6">
    <source>
        <dbReference type="EMBL" id="CAE0365689.1"/>
    </source>
</evidence>
<comment type="similarity">
    <text evidence="1">Belongs to the IST1 family.</text>
</comment>
<dbReference type="EMBL" id="HBIJ01009145">
    <property type="protein sequence ID" value="CAE0365690.1"/>
    <property type="molecule type" value="Transcribed_RNA"/>
</dbReference>
<keyword evidence="2" id="KW-0175">Coiled coil</keyword>
<dbReference type="EMBL" id="HBIJ01009144">
    <property type="protein sequence ID" value="CAE0365689.1"/>
    <property type="molecule type" value="Transcribed_RNA"/>
</dbReference>
<dbReference type="PANTHER" id="PTHR12161">
    <property type="entry name" value="IST1 FAMILY MEMBER"/>
    <property type="match status" value="1"/>
</dbReference>
<feature type="compositionally biased region" description="Polar residues" evidence="3">
    <location>
        <begin position="321"/>
        <end position="333"/>
    </location>
</feature>
<evidence type="ECO:0008006" key="8">
    <source>
        <dbReference type="Google" id="ProtNLM"/>
    </source>
</evidence>
<dbReference type="Pfam" id="PF03398">
    <property type="entry name" value="Ist1"/>
    <property type="match status" value="1"/>
</dbReference>
<dbReference type="Gene3D" id="1.20.1260.60">
    <property type="entry name" value="Vacuolar protein sorting-associated protein Ist1"/>
    <property type="match status" value="1"/>
</dbReference>
<evidence type="ECO:0000256" key="3">
    <source>
        <dbReference type="SAM" id="MobiDB-lite"/>
    </source>
</evidence>
<feature type="compositionally biased region" description="Polar residues" evidence="3">
    <location>
        <begin position="289"/>
        <end position="311"/>
    </location>
</feature>
<feature type="coiled-coil region" evidence="2">
    <location>
        <begin position="10"/>
        <end position="37"/>
    </location>
</feature>
<dbReference type="AlphaFoldDB" id="A0A6S8D8R2"/>
<dbReference type="EMBL" id="HBIJ01009142">
    <property type="protein sequence ID" value="CAE0365687.1"/>
    <property type="molecule type" value="Transcribed_RNA"/>
</dbReference>
<evidence type="ECO:0000313" key="5">
    <source>
        <dbReference type="EMBL" id="CAE0365688.1"/>
    </source>
</evidence>
<evidence type="ECO:0000256" key="1">
    <source>
        <dbReference type="ARBA" id="ARBA00005536"/>
    </source>
</evidence>
<reference evidence="4" key="1">
    <citation type="submission" date="2021-01" db="EMBL/GenBank/DDBJ databases">
        <authorList>
            <person name="Corre E."/>
            <person name="Pelletier E."/>
            <person name="Niang G."/>
            <person name="Scheremetjew M."/>
            <person name="Finn R."/>
            <person name="Kale V."/>
            <person name="Holt S."/>
            <person name="Cochrane G."/>
            <person name="Meng A."/>
            <person name="Brown T."/>
            <person name="Cohen L."/>
        </authorList>
    </citation>
    <scope>NUCLEOTIDE SEQUENCE</scope>
    <source>
        <strain evidence="4">CCMP1510</strain>
    </source>
</reference>
<gene>
    <name evidence="4" type="ORF">ALAG00032_LOCUS6431</name>
    <name evidence="5" type="ORF">ALAG00032_LOCUS6432</name>
    <name evidence="6" type="ORF">ALAG00032_LOCUS6433</name>
    <name evidence="7" type="ORF">ALAG00032_LOCUS6434</name>
</gene>
<dbReference type="PANTHER" id="PTHR12161:SF5">
    <property type="entry name" value="IST1 HOMOLOG"/>
    <property type="match status" value="1"/>
</dbReference>
<dbReference type="GO" id="GO:0015031">
    <property type="term" value="P:protein transport"/>
    <property type="evidence" value="ECO:0007669"/>
    <property type="project" value="InterPro"/>
</dbReference>
<sequence length="345" mass="38564">MAEQRFGILISKKTNLIKQQKREISELLKLGKEEKARIRVEALIRSDFTIEAYELLALLCELVHERISLINSEKQCPSDMKEAICTLIWSSNRCEVPELKEVAKQFELKYGPEFFEMAKNDQYECVNSRVVHKLGISPPSALIVIKYLVAIADEYNVDWTPADTGLDDVSLANQAMPGPSGFSVNIAPGSNLQSAYDTPMPQGPVPAPLQIAQIIDIQPPQEEQQQDNELQQQREQLFPSSNNSDTHQNKNNIGTSKQHQEQQQQQRNSPSSDPPTVEDIHIPAAPGSTLPSTIEKTTPTVPRPQNLSTTSQDDDDDEKQPQSITNNGGNSDYDSLAKRFESLKK</sequence>
<name>A0A6S8D8R2_9STRA</name>
<feature type="region of interest" description="Disordered" evidence="3">
    <location>
        <begin position="239"/>
        <end position="345"/>
    </location>
</feature>
<evidence type="ECO:0000313" key="7">
    <source>
        <dbReference type="EMBL" id="CAE0365690.1"/>
    </source>
</evidence>
<evidence type="ECO:0000313" key="4">
    <source>
        <dbReference type="EMBL" id="CAE0365687.1"/>
    </source>
</evidence>
<dbReference type="FunFam" id="1.20.1260.60:FF:000002">
    <property type="entry name" value="Vacuolar protein sorting-associated protein IST1"/>
    <property type="match status" value="1"/>
</dbReference>
<feature type="compositionally biased region" description="Basic and acidic residues" evidence="3">
    <location>
        <begin position="335"/>
        <end position="345"/>
    </location>
</feature>
<proteinExistence type="inferred from homology"/>
<feature type="compositionally biased region" description="Polar residues" evidence="3">
    <location>
        <begin position="239"/>
        <end position="257"/>
    </location>
</feature>
<protein>
    <recommendedName>
        <fullName evidence="8">IST1 homolog</fullName>
    </recommendedName>
</protein>
<evidence type="ECO:0000256" key="2">
    <source>
        <dbReference type="SAM" id="Coils"/>
    </source>
</evidence>
<dbReference type="EMBL" id="HBIJ01009143">
    <property type="protein sequence ID" value="CAE0365688.1"/>
    <property type="molecule type" value="Transcribed_RNA"/>
</dbReference>